<dbReference type="RefSeq" id="WP_098193198.1">
    <property type="nucleotide sequence ID" value="NZ_CP023777.1"/>
</dbReference>
<feature type="transmembrane region" description="Helical" evidence="1">
    <location>
        <begin position="6"/>
        <end position="23"/>
    </location>
</feature>
<reference evidence="2 3" key="1">
    <citation type="submission" date="2017-10" db="EMBL/GenBank/DDBJ databases">
        <title>Paenichitinophaga pekingensis gen. nov., sp. nov., isolated from activated sludge.</title>
        <authorList>
            <person name="Jin D."/>
            <person name="Kong X."/>
            <person name="Deng Y."/>
            <person name="Bai Z."/>
        </authorList>
    </citation>
    <scope>NUCLEOTIDE SEQUENCE [LARGE SCALE GENOMIC DNA]</scope>
    <source>
        <strain evidence="2 3">13</strain>
    </source>
</reference>
<evidence type="ECO:0000256" key="1">
    <source>
        <dbReference type="SAM" id="Phobius"/>
    </source>
</evidence>
<organism evidence="2 3">
    <name type="scientific">Chitinophaga caeni</name>
    <dbReference type="NCBI Taxonomy" id="2029983"/>
    <lineage>
        <taxon>Bacteria</taxon>
        <taxon>Pseudomonadati</taxon>
        <taxon>Bacteroidota</taxon>
        <taxon>Chitinophagia</taxon>
        <taxon>Chitinophagales</taxon>
        <taxon>Chitinophagaceae</taxon>
        <taxon>Chitinophaga</taxon>
    </lineage>
</organism>
<dbReference type="EMBL" id="CP023777">
    <property type="protein sequence ID" value="ATL46812.1"/>
    <property type="molecule type" value="Genomic_DNA"/>
</dbReference>
<dbReference type="Proteomes" id="UP000220133">
    <property type="component" value="Chromosome"/>
</dbReference>
<keyword evidence="3" id="KW-1185">Reference proteome</keyword>
<name>A0A291QSF7_9BACT</name>
<evidence type="ECO:0000313" key="2">
    <source>
        <dbReference type="EMBL" id="ATL46812.1"/>
    </source>
</evidence>
<keyword evidence="1" id="KW-0472">Membrane</keyword>
<dbReference type="AlphaFoldDB" id="A0A291QSF7"/>
<keyword evidence="1" id="KW-1133">Transmembrane helix</keyword>
<proteinExistence type="predicted"/>
<keyword evidence="1" id="KW-0812">Transmembrane</keyword>
<protein>
    <submittedName>
        <fullName evidence="2">Uncharacterized protein</fullName>
    </submittedName>
</protein>
<evidence type="ECO:0000313" key="3">
    <source>
        <dbReference type="Proteomes" id="UP000220133"/>
    </source>
</evidence>
<gene>
    <name evidence="2" type="ORF">COR50_06260</name>
</gene>
<sequence>MILGWVVFFLIFSYNVFIMFKLLNKLNTAPRVKSKLVLKLEKDGYTKDILEAIRAEREESNNTAKGSSNDGRITVVRVGAHTGN</sequence>
<accession>A0A291QSF7</accession>
<dbReference type="KEGG" id="cbae:COR50_06260"/>